<protein>
    <submittedName>
        <fullName evidence="2">Uncharacterized protein</fullName>
    </submittedName>
</protein>
<dbReference type="AlphaFoldDB" id="A0A0F9QKS5"/>
<accession>A0A0F9QKS5</accession>
<reference evidence="2" key="1">
    <citation type="journal article" date="2015" name="Nature">
        <title>Complex archaea that bridge the gap between prokaryotes and eukaryotes.</title>
        <authorList>
            <person name="Spang A."/>
            <person name="Saw J.H."/>
            <person name="Jorgensen S.L."/>
            <person name="Zaremba-Niedzwiedzka K."/>
            <person name="Martijn J."/>
            <person name="Lind A.E."/>
            <person name="van Eijk R."/>
            <person name="Schleper C."/>
            <person name="Guy L."/>
            <person name="Ettema T.J."/>
        </authorList>
    </citation>
    <scope>NUCLEOTIDE SEQUENCE</scope>
</reference>
<proteinExistence type="predicted"/>
<feature type="non-terminal residue" evidence="2">
    <location>
        <position position="65"/>
    </location>
</feature>
<dbReference type="EMBL" id="LAZR01001884">
    <property type="protein sequence ID" value="KKN37597.1"/>
    <property type="molecule type" value="Genomic_DNA"/>
</dbReference>
<feature type="region of interest" description="Disordered" evidence="1">
    <location>
        <begin position="46"/>
        <end position="65"/>
    </location>
</feature>
<feature type="compositionally biased region" description="Basic and acidic residues" evidence="1">
    <location>
        <begin position="55"/>
        <end position="65"/>
    </location>
</feature>
<sequence>MSKIKLQNRKIQKMNTYHYISIPKSYMDNGLLSTQKRYKIILEEIPEMNQTPKSPENHLEKATEE</sequence>
<organism evidence="2">
    <name type="scientific">marine sediment metagenome</name>
    <dbReference type="NCBI Taxonomy" id="412755"/>
    <lineage>
        <taxon>unclassified sequences</taxon>
        <taxon>metagenomes</taxon>
        <taxon>ecological metagenomes</taxon>
    </lineage>
</organism>
<gene>
    <name evidence="2" type="ORF">LCGC14_0762030</name>
</gene>
<name>A0A0F9QKS5_9ZZZZ</name>
<comment type="caution">
    <text evidence="2">The sequence shown here is derived from an EMBL/GenBank/DDBJ whole genome shotgun (WGS) entry which is preliminary data.</text>
</comment>
<evidence type="ECO:0000256" key="1">
    <source>
        <dbReference type="SAM" id="MobiDB-lite"/>
    </source>
</evidence>
<evidence type="ECO:0000313" key="2">
    <source>
        <dbReference type="EMBL" id="KKN37597.1"/>
    </source>
</evidence>